<dbReference type="OrthoDB" id="191995at2759"/>
<feature type="compositionally biased region" description="Low complexity" evidence="5">
    <location>
        <begin position="408"/>
        <end position="428"/>
    </location>
</feature>
<feature type="compositionally biased region" description="Low complexity" evidence="5">
    <location>
        <begin position="33"/>
        <end position="44"/>
    </location>
</feature>
<dbReference type="InterPro" id="IPR027266">
    <property type="entry name" value="TrmE/GcvT-like"/>
</dbReference>
<keyword evidence="8" id="KW-1185">Reference proteome</keyword>
<feature type="region of interest" description="Disordered" evidence="5">
    <location>
        <begin position="32"/>
        <end position="51"/>
    </location>
</feature>
<accession>A0A0J9X431</accession>
<evidence type="ECO:0000256" key="5">
    <source>
        <dbReference type="SAM" id="MobiDB-lite"/>
    </source>
</evidence>
<feature type="region of interest" description="Disordered" evidence="5">
    <location>
        <begin position="70"/>
        <end position="90"/>
    </location>
</feature>
<dbReference type="Proteomes" id="UP000242525">
    <property type="component" value="Unassembled WGS sequence"/>
</dbReference>
<evidence type="ECO:0000313" key="7">
    <source>
        <dbReference type="EMBL" id="CDO51950.1"/>
    </source>
</evidence>
<dbReference type="SUPFAM" id="SSF103025">
    <property type="entry name" value="Folate-binding domain"/>
    <property type="match status" value="1"/>
</dbReference>
<sequence>MISRTVLRKKLIKTTASSLLSVRRALPAARPVSLQLSSSSSPSQIFPTTHRSFHSSPLVKYSTESDSADTSIFKPQVHSPPPPPSHRGYSKLTNRSFIALGGPDSSKFLNGIVTSKIVSPEDAEFDDSHAIYTSFLNSKGRVLADSFLYPVHCNKYLQDLTTPLLPQIKSHGEVVNDVQVEYLIDCDTEVAASLFKSLKLYKLRASVAIAQVPSDLLSLWSVWDDTSVSETFPLDNAKNPDLFNLEASDFGAYPDLRTPGFGMRLILPSDHTPLDVLSQGLIKASPALEASPLESYNIRRILYGIPEGVHELPPLRALPLESCIDFMGGINFNKGCYVGQELTIRSHHHGVVRKRIIPVVFYPNSSNSEEVEIDLSYDPSSPIATELDTSTCLVGSSIVDLTPRASKPSGNSPFAPSPFASSEPAEPKASVSSRPIGSIIAAVGNVGLALVRLEQFAAPDAKPAISVPNSQNNLQHYICVRGFQPFWWPQPEE</sequence>
<proteinExistence type="inferred from homology"/>
<dbReference type="STRING" id="1173061.A0A0J9X431"/>
<organism evidence="7 8">
    <name type="scientific">Geotrichum candidum</name>
    <name type="common">Oospora lactis</name>
    <name type="synonym">Dipodascus geotrichum</name>
    <dbReference type="NCBI Taxonomy" id="1173061"/>
    <lineage>
        <taxon>Eukaryota</taxon>
        <taxon>Fungi</taxon>
        <taxon>Dikarya</taxon>
        <taxon>Ascomycota</taxon>
        <taxon>Saccharomycotina</taxon>
        <taxon>Dipodascomycetes</taxon>
        <taxon>Dipodascales</taxon>
        <taxon>Dipodascaceae</taxon>
        <taxon>Geotrichum</taxon>
    </lineage>
</organism>
<evidence type="ECO:0000256" key="3">
    <source>
        <dbReference type="ARBA" id="ARBA00023128"/>
    </source>
</evidence>
<comment type="subcellular location">
    <subcellularLocation>
        <location evidence="1">Mitochondrion matrix</location>
    </subcellularLocation>
</comment>
<dbReference type="AlphaFoldDB" id="A0A0J9X431"/>
<dbReference type="Pfam" id="PF25455">
    <property type="entry name" value="Beta-barrel_CAF17_C"/>
    <property type="match status" value="1"/>
</dbReference>
<dbReference type="GO" id="GO:0005759">
    <property type="term" value="C:mitochondrial matrix"/>
    <property type="evidence" value="ECO:0007669"/>
    <property type="project" value="UniProtKB-SubCell"/>
</dbReference>
<keyword evidence="2" id="KW-0809">Transit peptide</keyword>
<dbReference type="InterPro" id="IPR017703">
    <property type="entry name" value="YgfZ/GCV_T_CS"/>
</dbReference>
<name>A0A0J9X431_GEOCN</name>
<dbReference type="NCBIfam" id="TIGR03317">
    <property type="entry name" value="ygfZ_signature"/>
    <property type="match status" value="1"/>
</dbReference>
<reference evidence="7" key="1">
    <citation type="submission" date="2014-03" db="EMBL/GenBank/DDBJ databases">
        <authorList>
            <person name="Casaregola S."/>
        </authorList>
    </citation>
    <scope>NUCLEOTIDE SEQUENCE [LARGE SCALE GENOMIC DNA]</scope>
    <source>
        <strain evidence="7">CLIB 918</strain>
    </source>
</reference>
<evidence type="ECO:0000256" key="1">
    <source>
        <dbReference type="ARBA" id="ARBA00004305"/>
    </source>
</evidence>
<gene>
    <name evidence="7" type="ORF">BN980_GECA02s03442g</name>
</gene>
<protein>
    <submittedName>
        <fullName evidence="7">Similar to Saccharomyces cerevisiae YJR122W IBA57 Mitochondrial matrix protein involved in the incorporation of iron-sulfur clusters into mitochondrial aconitase-type proteins</fullName>
    </submittedName>
</protein>
<comment type="caution">
    <text evidence="7">The sequence shown here is derived from an EMBL/GenBank/DDBJ whole genome shotgun (WGS) entry which is preliminary data.</text>
</comment>
<dbReference type="GO" id="GO:0016226">
    <property type="term" value="P:iron-sulfur cluster assembly"/>
    <property type="evidence" value="ECO:0007669"/>
    <property type="project" value="TreeGrafter"/>
</dbReference>
<evidence type="ECO:0000313" key="8">
    <source>
        <dbReference type="Proteomes" id="UP000242525"/>
    </source>
</evidence>
<dbReference type="InterPro" id="IPR057460">
    <property type="entry name" value="CAF17_C"/>
</dbReference>
<keyword evidence="3" id="KW-0496">Mitochondrion</keyword>
<evidence type="ECO:0000256" key="4">
    <source>
        <dbReference type="ARBA" id="ARBA00093447"/>
    </source>
</evidence>
<dbReference type="PANTHER" id="PTHR22602">
    <property type="entry name" value="TRANSFERASE CAF17, MITOCHONDRIAL-RELATED"/>
    <property type="match status" value="1"/>
</dbReference>
<dbReference type="Gene3D" id="3.30.1360.120">
    <property type="entry name" value="Probable tRNA modification gtpase trme, domain 1"/>
    <property type="match status" value="1"/>
</dbReference>
<feature type="domain" description="CAF17 C-terminal" evidence="6">
    <location>
        <begin position="353"/>
        <end position="490"/>
    </location>
</feature>
<evidence type="ECO:0000256" key="2">
    <source>
        <dbReference type="ARBA" id="ARBA00022946"/>
    </source>
</evidence>
<evidence type="ECO:0000259" key="6">
    <source>
        <dbReference type="Pfam" id="PF25455"/>
    </source>
</evidence>
<dbReference type="PANTHER" id="PTHR22602:SF0">
    <property type="entry name" value="TRANSFERASE CAF17, MITOCHONDRIAL-RELATED"/>
    <property type="match status" value="1"/>
</dbReference>
<feature type="region of interest" description="Disordered" evidence="5">
    <location>
        <begin position="404"/>
        <end position="428"/>
    </location>
</feature>
<dbReference type="InterPro" id="IPR045179">
    <property type="entry name" value="YgfZ/GcvT"/>
</dbReference>
<dbReference type="EMBL" id="CCBN010000002">
    <property type="protein sequence ID" value="CDO51950.1"/>
    <property type="molecule type" value="Genomic_DNA"/>
</dbReference>
<comment type="similarity">
    <text evidence="4">Belongs to the GcvT family. CAF17/IBA57 subfamily.</text>
</comment>